<evidence type="ECO:0000259" key="1">
    <source>
        <dbReference type="PROSITE" id="PS50943"/>
    </source>
</evidence>
<dbReference type="CDD" id="cd00093">
    <property type="entry name" value="HTH_XRE"/>
    <property type="match status" value="1"/>
</dbReference>
<dbReference type="Gene3D" id="1.25.40.10">
    <property type="entry name" value="Tetratricopeptide repeat domain"/>
    <property type="match status" value="1"/>
</dbReference>
<protein>
    <submittedName>
        <fullName evidence="2">XRE family transcriptional regulator</fullName>
    </submittedName>
</protein>
<dbReference type="InterPro" id="IPR053163">
    <property type="entry name" value="HTH-type_regulator_Rgg"/>
</dbReference>
<dbReference type="EMBL" id="CP030280">
    <property type="protein sequence ID" value="AWY99409.1"/>
    <property type="molecule type" value="Genomic_DNA"/>
</dbReference>
<dbReference type="OrthoDB" id="1855220at2"/>
<name>A0A2Z4UEP5_9FIRM</name>
<dbReference type="Proteomes" id="UP000250003">
    <property type="component" value="Chromosome"/>
</dbReference>
<dbReference type="AlphaFoldDB" id="A0A2Z4UEP5"/>
<dbReference type="PANTHER" id="PTHR37038">
    <property type="entry name" value="TRANSCRIPTIONAL REGULATOR-RELATED"/>
    <property type="match status" value="1"/>
</dbReference>
<dbReference type="InterPro" id="IPR010982">
    <property type="entry name" value="Lambda_DNA-bd_dom_sf"/>
</dbReference>
<dbReference type="SMART" id="SM00530">
    <property type="entry name" value="HTH_XRE"/>
    <property type="match status" value="1"/>
</dbReference>
<proteinExistence type="predicted"/>
<accession>A0A2Z4UEP5</accession>
<dbReference type="InterPro" id="IPR001387">
    <property type="entry name" value="Cro/C1-type_HTH"/>
</dbReference>
<dbReference type="PANTHER" id="PTHR37038:SF14">
    <property type="entry name" value="TRANSCRIPTIONAL ACTIVATOR"/>
    <property type="match status" value="1"/>
</dbReference>
<dbReference type="SUPFAM" id="SSF47413">
    <property type="entry name" value="lambda repressor-like DNA-binding domains"/>
    <property type="match status" value="1"/>
</dbReference>
<keyword evidence="3" id="KW-1185">Reference proteome</keyword>
<organism evidence="2 3">
    <name type="scientific">Blautia argi</name>
    <dbReference type="NCBI Taxonomy" id="1912897"/>
    <lineage>
        <taxon>Bacteria</taxon>
        <taxon>Bacillati</taxon>
        <taxon>Bacillota</taxon>
        <taxon>Clostridia</taxon>
        <taxon>Lachnospirales</taxon>
        <taxon>Lachnospiraceae</taxon>
        <taxon>Blautia</taxon>
    </lineage>
</organism>
<dbReference type="InterPro" id="IPR011990">
    <property type="entry name" value="TPR-like_helical_dom_sf"/>
</dbReference>
<evidence type="ECO:0000313" key="3">
    <source>
        <dbReference type="Proteomes" id="UP000250003"/>
    </source>
</evidence>
<dbReference type="SUPFAM" id="SSF48452">
    <property type="entry name" value="TPR-like"/>
    <property type="match status" value="1"/>
</dbReference>
<dbReference type="Pfam" id="PF01381">
    <property type="entry name" value="HTH_3"/>
    <property type="match status" value="1"/>
</dbReference>
<dbReference type="PROSITE" id="PS50943">
    <property type="entry name" value="HTH_CROC1"/>
    <property type="match status" value="1"/>
</dbReference>
<sequence>MSDYNKASLITYYRIKKNMTQEELSENICDSYTLTRYENGSLNPSEENYSKIMKKLGIPEDTIIFHYQTEDIGTLALHDKLLYYFENRLYDKAQAEINNIISKNLLPLTYAENCQFINRVQYTIDYENGCLSLSEYILKLETLLKLSFKEYSPESFHSKPFFTENELLILNNLAIAYEETGDFETSNRLFYNMYEYFENDIHNYTKSYHLFLLNYSNLLGKSGKYEESINISRQGISWLMNHNKGNYLYYFVYNIGWNYIEKHKITHCTEEKNHGIKYIQIAYNLCCLYPESKENLEIISNYYDKINS</sequence>
<reference evidence="3" key="1">
    <citation type="submission" date="2018-06" db="EMBL/GenBank/DDBJ databases">
        <title>Description of Blautia argi sp. nov., a new anaerobic isolated from dog feces.</title>
        <authorList>
            <person name="Chang Y.-H."/>
            <person name="Paek J."/>
            <person name="Shin Y."/>
        </authorList>
    </citation>
    <scope>NUCLEOTIDE SEQUENCE [LARGE SCALE GENOMIC DNA]</scope>
    <source>
        <strain evidence="3">KCTC 15426</strain>
    </source>
</reference>
<dbReference type="KEGG" id="blau:DQQ01_06210"/>
<dbReference type="GO" id="GO:0003677">
    <property type="term" value="F:DNA binding"/>
    <property type="evidence" value="ECO:0007669"/>
    <property type="project" value="InterPro"/>
</dbReference>
<feature type="domain" description="HTH cro/C1-type" evidence="1">
    <location>
        <begin position="10"/>
        <end position="63"/>
    </location>
</feature>
<evidence type="ECO:0000313" key="2">
    <source>
        <dbReference type="EMBL" id="AWY99409.1"/>
    </source>
</evidence>
<gene>
    <name evidence="2" type="ORF">DQQ01_06210</name>
</gene>